<reference evidence="14 15" key="1">
    <citation type="journal article" date="2014" name="BMC Genomics">
        <title>Oil accumulation mechanisms of the oleaginous microalga Chlorella protothecoides revealed through its genome, transcriptomes, and proteomes.</title>
        <authorList>
            <person name="Gao C."/>
            <person name="Wang Y."/>
            <person name="Shen Y."/>
            <person name="Yan D."/>
            <person name="He X."/>
            <person name="Dai J."/>
            <person name="Wu Q."/>
        </authorList>
    </citation>
    <scope>NUCLEOTIDE SEQUENCE [LARGE SCALE GENOMIC DNA]</scope>
    <source>
        <strain evidence="14 15">0710</strain>
    </source>
</reference>
<evidence type="ECO:0000256" key="9">
    <source>
        <dbReference type="ARBA" id="ARBA00022989"/>
    </source>
</evidence>
<evidence type="ECO:0000313" key="15">
    <source>
        <dbReference type="Proteomes" id="UP000028924"/>
    </source>
</evidence>
<evidence type="ECO:0000259" key="13">
    <source>
        <dbReference type="PROSITE" id="PS50056"/>
    </source>
</evidence>
<dbReference type="PANTHER" id="PTHR22760:SF2">
    <property type="entry name" value="ALPHA-1,2-MANNOSYLTRANSFERASE ALG9"/>
    <property type="match status" value="1"/>
</dbReference>
<keyword evidence="15" id="KW-1185">Reference proteome</keyword>
<feature type="transmembrane region" description="Helical" evidence="11">
    <location>
        <begin position="115"/>
        <end position="137"/>
    </location>
</feature>
<dbReference type="UniPathway" id="UPA00378"/>
<dbReference type="EMBL" id="KL662167">
    <property type="protein sequence ID" value="KFM28362.1"/>
    <property type="molecule type" value="Genomic_DNA"/>
</dbReference>
<name>A0A087SRK8_AUXPR</name>
<evidence type="ECO:0000256" key="1">
    <source>
        <dbReference type="ARBA" id="ARBA00004477"/>
    </source>
</evidence>
<keyword evidence="10 11" id="KW-0472">Membrane</keyword>
<dbReference type="InterPro" id="IPR005599">
    <property type="entry name" value="GPI_mannosylTrfase"/>
</dbReference>
<comment type="subcellular location">
    <subcellularLocation>
        <location evidence="1 11">Endoplasmic reticulum membrane</location>
        <topology evidence="1 11">Multi-pass membrane protein</topology>
    </subcellularLocation>
</comment>
<evidence type="ECO:0000256" key="12">
    <source>
        <dbReference type="SAM" id="MobiDB-lite"/>
    </source>
</evidence>
<keyword evidence="6 11" id="KW-0812">Transmembrane</keyword>
<dbReference type="STRING" id="3075.A0A087SRK8"/>
<evidence type="ECO:0000256" key="6">
    <source>
        <dbReference type="ARBA" id="ARBA00022692"/>
    </source>
</evidence>
<feature type="transmembrane region" description="Helical" evidence="11">
    <location>
        <begin position="229"/>
        <end position="247"/>
    </location>
</feature>
<dbReference type="PANTHER" id="PTHR22760">
    <property type="entry name" value="GLYCOSYLTRANSFERASE"/>
    <property type="match status" value="1"/>
</dbReference>
<keyword evidence="9 11" id="KW-1133">Transmembrane helix</keyword>
<dbReference type="EC" id="2.4.1.-" evidence="11"/>
<dbReference type="eggNOG" id="KOG2515">
    <property type="taxonomic scope" value="Eukaryota"/>
</dbReference>
<dbReference type="GeneID" id="23615263"/>
<evidence type="ECO:0000256" key="3">
    <source>
        <dbReference type="ARBA" id="ARBA00007063"/>
    </source>
</evidence>
<dbReference type="Proteomes" id="UP000028924">
    <property type="component" value="Unassembled WGS sequence"/>
</dbReference>
<proteinExistence type="inferred from homology"/>
<keyword evidence="8 11" id="KW-0256">Endoplasmic reticulum</keyword>
<keyword evidence="5 14" id="KW-0808">Transferase</keyword>
<evidence type="ECO:0000256" key="5">
    <source>
        <dbReference type="ARBA" id="ARBA00022679"/>
    </source>
</evidence>
<dbReference type="InterPro" id="IPR000387">
    <property type="entry name" value="Tyr_Pase_dom"/>
</dbReference>
<dbReference type="Pfam" id="PF03901">
    <property type="entry name" value="Glyco_transf_22"/>
    <property type="match status" value="1"/>
</dbReference>
<sequence>MLRRRIKSTHVSTKDSASGRSTVLPSRVPPGHGPGQLAFLALLAARLASACLNLIHDCDEVYNYWEPLHHLLYAKGLQTWEYSAEFALRSYWYLDLHAAVVLPLLNWAGTEKGKLVVFFWLRIVFALASFASEAYLIRSIERRVSPALARISLSLLTASSACFIASTAFLPSTFTGLALTIAVAAALERRVSLTVAVSVAGVVWGWCVAGIAFLPLALLVLLSCPLARSLPALALALLATLAPLALADRAAYGRWTVSLLNFVRYNVVGGGDSALYGIEGPAFYLRNAAVNFQAGLALVMAAPLALPLAGLPKKARVSLGALVLGPAFLWLAAISALPHKEERFLFVVYPLMCVAAGTTVLALGRGSRAALRMLGWEAHSARRGSRALTLGVLALFALGSISRLAALYTGYRAPPLVFAALPSLQGSGHEVPVCLGAEWYRFPSSFWLPGPRYRLQFVKSGFTGLLPRPFSAEELNNLNREEPENAWATSDGCAYLVTQRWQDPGAEQGWAYLDKPERYEERCTFTSFGNWLIPGRLMLGRYPFIEPSRCRSREMGEAQLKQLLEAGITTFICLQEELPPQAELTVGGHNGFQAYKPIAGLLAASLAPPPSQEQFNGLRTPDLDKFLPPRRKAVADPEAAAARISRDLTFLHHPIVDLGLPEPDILEGVLSDLRAQLEEGRGVYLHCWGGRGRAGTVGAAFLRRAYGLGADEALDRVQRAFSTRRDNIARSPETDEQQAFIRALAACQGS</sequence>
<dbReference type="RefSeq" id="XP_011401376.1">
    <property type="nucleotide sequence ID" value="XM_011403074.1"/>
</dbReference>
<accession>A0A087SRK8</accession>
<comment type="similarity">
    <text evidence="3 11">Belongs to the glycosyltransferase 22 family.</text>
</comment>
<feature type="transmembrane region" description="Helical" evidence="11">
    <location>
        <begin position="158"/>
        <end position="187"/>
    </location>
</feature>
<dbReference type="Pfam" id="PF22784">
    <property type="entry name" value="PTP-SAK"/>
    <property type="match status" value="1"/>
</dbReference>
<dbReference type="GO" id="GO:0016791">
    <property type="term" value="F:phosphatase activity"/>
    <property type="evidence" value="ECO:0007669"/>
    <property type="project" value="UniProtKB-ARBA"/>
</dbReference>
<dbReference type="AlphaFoldDB" id="A0A087SRK8"/>
<dbReference type="KEGG" id="apro:F751_3872"/>
<dbReference type="GO" id="GO:0005789">
    <property type="term" value="C:endoplasmic reticulum membrane"/>
    <property type="evidence" value="ECO:0007669"/>
    <property type="project" value="UniProtKB-SubCell"/>
</dbReference>
<evidence type="ECO:0000256" key="8">
    <source>
        <dbReference type="ARBA" id="ARBA00022824"/>
    </source>
</evidence>
<evidence type="ECO:0000313" key="14">
    <source>
        <dbReference type="EMBL" id="KFM28362.1"/>
    </source>
</evidence>
<dbReference type="InterPro" id="IPR029021">
    <property type="entry name" value="Prot-tyrosine_phosphatase-like"/>
</dbReference>
<evidence type="ECO:0000256" key="4">
    <source>
        <dbReference type="ARBA" id="ARBA00022676"/>
    </source>
</evidence>
<organism evidence="14 15">
    <name type="scientific">Auxenochlorella protothecoides</name>
    <name type="common">Green microalga</name>
    <name type="synonym">Chlorella protothecoides</name>
    <dbReference type="NCBI Taxonomy" id="3075"/>
    <lineage>
        <taxon>Eukaryota</taxon>
        <taxon>Viridiplantae</taxon>
        <taxon>Chlorophyta</taxon>
        <taxon>core chlorophytes</taxon>
        <taxon>Trebouxiophyceae</taxon>
        <taxon>Chlorellales</taxon>
        <taxon>Chlorellaceae</taxon>
        <taxon>Auxenochlorella</taxon>
    </lineage>
</organism>
<evidence type="ECO:0000256" key="10">
    <source>
        <dbReference type="ARBA" id="ARBA00023136"/>
    </source>
</evidence>
<keyword evidence="7" id="KW-0378">Hydrolase</keyword>
<dbReference type="OrthoDB" id="497541at2759"/>
<feature type="region of interest" description="Disordered" evidence="12">
    <location>
        <begin position="1"/>
        <end position="29"/>
    </location>
</feature>
<protein>
    <recommendedName>
        <fullName evidence="11">Mannosyltransferase</fullName>
        <ecNumber evidence="11">2.4.1.-</ecNumber>
    </recommendedName>
</protein>
<feature type="transmembrane region" description="Helical" evidence="11">
    <location>
        <begin position="290"/>
        <end position="310"/>
    </location>
</feature>
<dbReference type="Gene3D" id="3.90.190.10">
    <property type="entry name" value="Protein tyrosine phosphatase superfamily"/>
    <property type="match status" value="1"/>
</dbReference>
<evidence type="ECO:0000256" key="2">
    <source>
        <dbReference type="ARBA" id="ARBA00004922"/>
    </source>
</evidence>
<comment type="pathway">
    <text evidence="2">Protein modification; protein glycosylation.</text>
</comment>
<feature type="transmembrane region" description="Helical" evidence="11">
    <location>
        <begin position="344"/>
        <end position="366"/>
    </location>
</feature>
<dbReference type="PROSITE" id="PS50056">
    <property type="entry name" value="TYR_PHOSPHATASE_2"/>
    <property type="match status" value="1"/>
</dbReference>
<dbReference type="GO" id="GO:0000026">
    <property type="term" value="F:alpha-1,2-mannosyltransferase activity"/>
    <property type="evidence" value="ECO:0007669"/>
    <property type="project" value="TreeGrafter"/>
</dbReference>
<feature type="domain" description="Tyrosine specific protein phosphatases" evidence="13">
    <location>
        <begin position="663"/>
        <end position="736"/>
    </location>
</feature>
<gene>
    <name evidence="14" type="ORF">F751_3872</name>
</gene>
<feature type="transmembrane region" description="Helical" evidence="11">
    <location>
        <begin position="387"/>
        <end position="408"/>
    </location>
</feature>
<keyword evidence="4 11" id="KW-0328">Glycosyltransferase</keyword>
<feature type="compositionally biased region" description="Polar residues" evidence="12">
    <location>
        <begin position="9"/>
        <end position="24"/>
    </location>
</feature>
<feature type="transmembrane region" description="Helical" evidence="11">
    <location>
        <begin position="193"/>
        <end position="222"/>
    </location>
</feature>
<dbReference type="InterPro" id="IPR057023">
    <property type="entry name" value="PTP-SAK"/>
</dbReference>
<evidence type="ECO:0000256" key="11">
    <source>
        <dbReference type="RuleBase" id="RU363075"/>
    </source>
</evidence>
<dbReference type="SUPFAM" id="SSF52799">
    <property type="entry name" value="(Phosphotyrosine protein) phosphatases II"/>
    <property type="match status" value="1"/>
</dbReference>
<dbReference type="GO" id="GO:0006487">
    <property type="term" value="P:protein N-linked glycosylation"/>
    <property type="evidence" value="ECO:0007669"/>
    <property type="project" value="TreeGrafter"/>
</dbReference>
<feature type="transmembrane region" description="Helical" evidence="11">
    <location>
        <begin position="317"/>
        <end position="338"/>
    </location>
</feature>
<evidence type="ECO:0000256" key="7">
    <source>
        <dbReference type="ARBA" id="ARBA00022801"/>
    </source>
</evidence>